<dbReference type="SUPFAM" id="SSF51419">
    <property type="entry name" value="PLP-binding barrel"/>
    <property type="match status" value="1"/>
</dbReference>
<dbReference type="RefSeq" id="WP_107185644.1">
    <property type="nucleotide sequence ID" value="NZ_JAWQGC010000001.1"/>
</dbReference>
<evidence type="ECO:0008006" key="4">
    <source>
        <dbReference type="Google" id="ProtNLM"/>
    </source>
</evidence>
<dbReference type="PROSITE" id="PS51257">
    <property type="entry name" value="PROKAR_LIPOPROTEIN"/>
    <property type="match status" value="1"/>
</dbReference>
<accession>A0A2T3KSK5</accession>
<evidence type="ECO:0000313" key="2">
    <source>
        <dbReference type="EMBL" id="PSV09421.1"/>
    </source>
</evidence>
<dbReference type="AlphaFoldDB" id="A0A2T3KSK5"/>
<protein>
    <recommendedName>
        <fullName evidence="4">Lipoprotein</fullName>
    </recommendedName>
</protein>
<gene>
    <name evidence="2" type="ORF">C0W93_15620</name>
</gene>
<reference evidence="2 3" key="1">
    <citation type="submission" date="2018-03" db="EMBL/GenBank/DDBJ databases">
        <title>Whole genome sequencing of Histamine producing bacteria.</title>
        <authorList>
            <person name="Butler K."/>
        </authorList>
    </citation>
    <scope>NUCLEOTIDE SEQUENCE [LARGE SCALE GENOMIC DNA]</scope>
    <source>
        <strain evidence="2 3">Res.4.1</strain>
    </source>
</reference>
<evidence type="ECO:0000313" key="3">
    <source>
        <dbReference type="Proteomes" id="UP000240530"/>
    </source>
</evidence>
<organism evidence="2 3">
    <name type="scientific">Photobacterium leiognathi subsp. mandapamensis</name>
    <name type="common">Photobacterium mandapamensis</name>
    <dbReference type="NCBI Taxonomy" id="48408"/>
    <lineage>
        <taxon>Bacteria</taxon>
        <taxon>Pseudomonadati</taxon>
        <taxon>Pseudomonadota</taxon>
        <taxon>Gammaproteobacteria</taxon>
        <taxon>Vibrionales</taxon>
        <taxon>Vibrionaceae</taxon>
        <taxon>Photobacterium</taxon>
    </lineage>
</organism>
<name>A0A2T3KSK5_PHOLD</name>
<dbReference type="Proteomes" id="UP000240530">
    <property type="component" value="Unassembled WGS sequence"/>
</dbReference>
<feature type="chain" id="PRO_5015723318" description="Lipoprotein" evidence="1">
    <location>
        <begin position="25"/>
        <end position="157"/>
    </location>
</feature>
<dbReference type="EMBL" id="PYNS01000019">
    <property type="protein sequence ID" value="PSV09421.1"/>
    <property type="molecule type" value="Genomic_DNA"/>
</dbReference>
<comment type="caution">
    <text evidence="2">The sequence shown here is derived from an EMBL/GenBank/DDBJ whole genome shotgun (WGS) entry which is preliminary data.</text>
</comment>
<evidence type="ECO:0000256" key="1">
    <source>
        <dbReference type="SAM" id="SignalP"/>
    </source>
</evidence>
<feature type="signal peptide" evidence="1">
    <location>
        <begin position="1"/>
        <end position="24"/>
    </location>
</feature>
<proteinExistence type="predicted"/>
<dbReference type="InterPro" id="IPR029066">
    <property type="entry name" value="PLP-binding_barrel"/>
</dbReference>
<keyword evidence="1" id="KW-0732">Signal</keyword>
<sequence>MLKRSTILTSMVLFSCLTTSNAFADTTQHNTFQAVPSKDELLTHTDFGNQNYIFHFNGGGHQLTRIDFIDHMQTSQNVCNSWKYVSALSNWNVAAQILLRVSTDYDPTNHTCTAHAYLSNNGVQMSQVMHLFETKSYVDIAGFNLSADGFDSALDDI</sequence>